<evidence type="ECO:0000313" key="4">
    <source>
        <dbReference type="Proteomes" id="UP000249065"/>
    </source>
</evidence>
<dbReference type="EMBL" id="QLIX01000013">
    <property type="protein sequence ID" value="RAI57923.1"/>
    <property type="molecule type" value="Genomic_DNA"/>
</dbReference>
<evidence type="ECO:0000256" key="2">
    <source>
        <dbReference type="SAM" id="MobiDB-lite"/>
    </source>
</evidence>
<proteinExistence type="inferred from homology"/>
<accession>A0A327M6W2</accession>
<dbReference type="Proteomes" id="UP000249065">
    <property type="component" value="Unassembled WGS sequence"/>
</dbReference>
<evidence type="ECO:0000256" key="1">
    <source>
        <dbReference type="ARBA" id="ARBA00006987"/>
    </source>
</evidence>
<keyword evidence="4" id="KW-1185">Reference proteome</keyword>
<dbReference type="OrthoDB" id="7250553at2"/>
<reference evidence="4" key="1">
    <citation type="submission" date="2018-06" db="EMBL/GenBank/DDBJ databases">
        <authorList>
            <person name="Khan S.A."/>
        </authorList>
    </citation>
    <scope>NUCLEOTIDE SEQUENCE [LARGE SCALE GENOMIC DNA]</scope>
    <source>
        <strain evidence="4">DB-1506</strain>
    </source>
</reference>
<dbReference type="AlphaFoldDB" id="A0A327M6W2"/>
<comment type="similarity">
    <text evidence="1">Belongs to the UPF0065 (bug) family.</text>
</comment>
<dbReference type="Gene3D" id="3.40.190.150">
    <property type="entry name" value="Bordetella uptake gene, domain 1"/>
    <property type="match status" value="1"/>
</dbReference>
<dbReference type="InterPro" id="IPR042100">
    <property type="entry name" value="Bug_dom1"/>
</dbReference>
<gene>
    <name evidence="3" type="ORF">DOO78_16915</name>
</gene>
<protein>
    <submittedName>
        <fullName evidence="3">Tripartite tricarboxylate transporter substrate binding protein</fullName>
    </submittedName>
</protein>
<dbReference type="InterPro" id="IPR005064">
    <property type="entry name" value="BUG"/>
</dbReference>
<evidence type="ECO:0000313" key="3">
    <source>
        <dbReference type="EMBL" id="RAI57923.1"/>
    </source>
</evidence>
<organism evidence="3 4">
    <name type="scientific">Roseicella frigidaeris</name>
    <dbReference type="NCBI Taxonomy" id="2230885"/>
    <lineage>
        <taxon>Bacteria</taxon>
        <taxon>Pseudomonadati</taxon>
        <taxon>Pseudomonadota</taxon>
        <taxon>Alphaproteobacteria</taxon>
        <taxon>Acetobacterales</taxon>
        <taxon>Roseomonadaceae</taxon>
        <taxon>Roseicella</taxon>
    </lineage>
</organism>
<comment type="caution">
    <text evidence="3">The sequence shown here is derived from an EMBL/GenBank/DDBJ whole genome shotgun (WGS) entry which is preliminary data.</text>
</comment>
<dbReference type="SUPFAM" id="SSF53850">
    <property type="entry name" value="Periplasmic binding protein-like II"/>
    <property type="match status" value="1"/>
</dbReference>
<dbReference type="CDD" id="cd07012">
    <property type="entry name" value="PBP2_Bug_TTT"/>
    <property type="match status" value="1"/>
</dbReference>
<dbReference type="PANTHER" id="PTHR42928">
    <property type="entry name" value="TRICARBOXYLATE-BINDING PROTEIN"/>
    <property type="match status" value="1"/>
</dbReference>
<dbReference type="PANTHER" id="PTHR42928:SF5">
    <property type="entry name" value="BLR1237 PROTEIN"/>
    <property type="match status" value="1"/>
</dbReference>
<feature type="compositionally biased region" description="Low complexity" evidence="2">
    <location>
        <begin position="33"/>
        <end position="42"/>
    </location>
</feature>
<dbReference type="Pfam" id="PF03401">
    <property type="entry name" value="TctC"/>
    <property type="match status" value="1"/>
</dbReference>
<feature type="region of interest" description="Disordered" evidence="2">
    <location>
        <begin position="16"/>
        <end position="58"/>
    </location>
</feature>
<name>A0A327M6W2_9PROT</name>
<sequence>MWCGWRWRGSACWRTRSAEGVPPPRRNGGRRGGSPAAPARRPCSTRPDQGSRSGRRPLHRRPLLAAALAAAALPRATAAEAAFPGRAVTLVVAFPPGGQGDVVARPVATGLERLWRQPVPVANRAGASGEIGYASVARAAPDGHTLLMGLASLAVIPEAARLFGRQAAYEIDQFAPIALFTADPTFLAVPAAAPWGSLEEFLAEARRRPGAIAYSSSGHYGALHLPMAMLTTAAGIDLLHVPFQGGGPALTALLSGQVMAMASGPGPLTPHLRSGALRVLASWGAHRIPGFEAVPTLRERGFTEAEYYIWAGVFAPAGTPAPLQAALRQGMAAVAADPELRRALAAGGNGLDIREGEAFAAFFREDTARLVRAVQRIGKVE</sequence>
<dbReference type="Gene3D" id="3.40.190.10">
    <property type="entry name" value="Periplasmic binding protein-like II"/>
    <property type="match status" value="1"/>
</dbReference>